<dbReference type="EMBL" id="SFCC01000009">
    <property type="protein sequence ID" value="RZQ62287.1"/>
    <property type="molecule type" value="Genomic_DNA"/>
</dbReference>
<dbReference type="RefSeq" id="WP_130476715.1">
    <property type="nucleotide sequence ID" value="NZ_SFCC01000009.1"/>
</dbReference>
<dbReference type="OrthoDB" id="275232at2"/>
<comment type="caution">
    <text evidence="1">The sequence shown here is derived from an EMBL/GenBank/DDBJ whole genome shotgun (WGS) entry which is preliminary data.</text>
</comment>
<reference evidence="1 2" key="1">
    <citation type="submission" date="2019-02" db="EMBL/GenBank/DDBJ databases">
        <title>Draft genome sequence of Amycolatopsis sp. 8-3EHSu isolated from roots of Suaeda maritima.</title>
        <authorList>
            <person name="Duangmal K."/>
            <person name="Chantavorakit T."/>
        </authorList>
    </citation>
    <scope>NUCLEOTIDE SEQUENCE [LARGE SCALE GENOMIC DNA]</scope>
    <source>
        <strain evidence="1 2">8-3EHSu</strain>
    </source>
</reference>
<organism evidence="1 2">
    <name type="scientific">Amycolatopsis suaedae</name>
    <dbReference type="NCBI Taxonomy" id="2510978"/>
    <lineage>
        <taxon>Bacteria</taxon>
        <taxon>Bacillati</taxon>
        <taxon>Actinomycetota</taxon>
        <taxon>Actinomycetes</taxon>
        <taxon>Pseudonocardiales</taxon>
        <taxon>Pseudonocardiaceae</taxon>
        <taxon>Amycolatopsis</taxon>
    </lineage>
</organism>
<name>A0A4Q7J5B8_9PSEU</name>
<dbReference type="AlphaFoldDB" id="A0A4Q7J5B8"/>
<protein>
    <submittedName>
        <fullName evidence="1">Uncharacterized protein</fullName>
    </submittedName>
</protein>
<gene>
    <name evidence="1" type="ORF">EWH70_18580</name>
</gene>
<evidence type="ECO:0000313" key="1">
    <source>
        <dbReference type="EMBL" id="RZQ62287.1"/>
    </source>
</evidence>
<accession>A0A4Q7J5B8</accession>
<keyword evidence="2" id="KW-1185">Reference proteome</keyword>
<evidence type="ECO:0000313" key="2">
    <source>
        <dbReference type="Proteomes" id="UP000292003"/>
    </source>
</evidence>
<sequence>MNATTRSLRLIGYWLGPEAPGWPDVRMFVDPSLDSALRDRVVTYLLGGSVFVAAAGPSFCRICGQANGSVELTDGVRFVWPEGLAHYVEAHNVRLPAEVTGAMTIAPQPVDVTDFERRLLDTNELTIDADWWRDLRGR</sequence>
<proteinExistence type="predicted"/>
<dbReference type="Proteomes" id="UP000292003">
    <property type="component" value="Unassembled WGS sequence"/>
</dbReference>